<dbReference type="GO" id="GO:0006633">
    <property type="term" value="P:fatty acid biosynthetic process"/>
    <property type="evidence" value="ECO:0007669"/>
    <property type="project" value="UniProtKB-KW"/>
</dbReference>
<dbReference type="InterPro" id="IPR029045">
    <property type="entry name" value="ClpP/crotonase-like_dom_sf"/>
</dbReference>
<comment type="function">
    <text evidence="17">Component of the acetyl coenzyme A carboxylase (ACC) complex. Biotin carboxylase (BC) catalyzes the carboxylation of biotin on its carrier protein (BCCP) and then the CO(2) group is transferred by the transcarboxylase to acetyl-CoA to form malonyl-CoA.</text>
</comment>
<evidence type="ECO:0000256" key="9">
    <source>
        <dbReference type="ARBA" id="ARBA00022490"/>
    </source>
</evidence>
<evidence type="ECO:0000313" key="22">
    <source>
        <dbReference type="Proteomes" id="UP000308271"/>
    </source>
</evidence>
<dbReference type="PROSITE" id="PS50989">
    <property type="entry name" value="COA_CT_CTER"/>
    <property type="match status" value="1"/>
</dbReference>
<dbReference type="Proteomes" id="UP000308271">
    <property type="component" value="Unassembled WGS sequence"/>
</dbReference>
<dbReference type="GO" id="GO:0003989">
    <property type="term" value="F:acetyl-CoA carboxylase activity"/>
    <property type="evidence" value="ECO:0007669"/>
    <property type="project" value="InterPro"/>
</dbReference>
<evidence type="ECO:0000256" key="2">
    <source>
        <dbReference type="ARBA" id="ARBA00004496"/>
    </source>
</evidence>
<dbReference type="Pfam" id="PF03255">
    <property type="entry name" value="ACCA"/>
    <property type="match status" value="1"/>
</dbReference>
<comment type="cofactor">
    <cofactor evidence="1">
        <name>Zn(2+)</name>
        <dbReference type="ChEBI" id="CHEBI:29105"/>
    </cofactor>
</comment>
<evidence type="ECO:0000256" key="3">
    <source>
        <dbReference type="ARBA" id="ARBA00004956"/>
    </source>
</evidence>
<name>A0A5C4S6T6_CHLTI</name>
<keyword evidence="16" id="KW-0275">Fatty acid biosynthesis</keyword>
<gene>
    <name evidence="21" type="ORF">FGF66_08825</name>
</gene>
<comment type="caution">
    <text evidence="21">The sequence shown here is derived from an EMBL/GenBank/DDBJ whole genome shotgun (WGS) entry which is preliminary data.</text>
</comment>
<organism evidence="21 22">
    <name type="scientific">Chlorobaculum thiosulfatiphilum</name>
    <name type="common">Chlorobium limicola f.sp. thiosulfatophilum</name>
    <dbReference type="NCBI Taxonomy" id="115852"/>
    <lineage>
        <taxon>Bacteria</taxon>
        <taxon>Pseudomonadati</taxon>
        <taxon>Chlorobiota</taxon>
        <taxon>Chlorobiia</taxon>
        <taxon>Chlorobiales</taxon>
        <taxon>Chlorobiaceae</taxon>
        <taxon>Chlorobaculum</taxon>
    </lineage>
</organism>
<keyword evidence="11 21" id="KW-0808">Transferase</keyword>
<keyword evidence="9" id="KW-0963">Cytoplasm</keyword>
<dbReference type="UniPathway" id="UPA00655">
    <property type="reaction ID" value="UER00711"/>
</dbReference>
<sequence>MHPVTVKHFFLPFEKTKGFSYSAKSIERLSEYEKYQLSFHPERPKYLDYLAVFDNVEECLSSDLHGSCLIQTHRAELRRDGVAWPVMLIGQQSAPTSDFGELTRIMQDEAEVKKWNHGMPTPVAFGKAIEAIAIAERENRTVITVIDTAGADPTEESEAGGIAWKIGRCMQSLAEATVPTISVIINRGCSGGAIALTGCDAVLAMEYSTYLVISPEACSSILFHTRNKANLAAEISQITSKEGLKNGIVDELIPEPAGPAHRFPAEALESFREVLGRRIEAFGKAPVESLQERRIERWRKIGQWETATEEQIASYEKQVSNFIPKPERNLFIPRHKRCRNDEKRQIADPVLYSKLLSNNFVCCVCGFRYTRLTAHDYIGLLLDENSFTEHPETRYIVDRDILGFPDYAVKLREAREKNGMATALITGDGTVEGREVVVCATSFGFLGGSFCMSTGEKIWRASRIAIERRRPLIVQAAGGGARMHEGCSSMVSIPKIHLALSLVEQAGLPVITIVTDPTLGGVAIGFGSRGIRIFEHNAGNIGFSGKRVIEQYTGKKTSKEFQTTGWLQQKGFVDLVAHPLELKSRIAGIIANRTPEQP</sequence>
<evidence type="ECO:0000256" key="16">
    <source>
        <dbReference type="ARBA" id="ARBA00023160"/>
    </source>
</evidence>
<dbReference type="GO" id="GO:0009317">
    <property type="term" value="C:acetyl-CoA carboxylase complex"/>
    <property type="evidence" value="ECO:0007669"/>
    <property type="project" value="InterPro"/>
</dbReference>
<evidence type="ECO:0000256" key="5">
    <source>
        <dbReference type="ARBA" id="ARBA00010284"/>
    </source>
</evidence>
<evidence type="ECO:0000256" key="8">
    <source>
        <dbReference type="ARBA" id="ARBA00018312"/>
    </source>
</evidence>
<feature type="domain" description="CoA carboxyltransferase C-terminal" evidence="20">
    <location>
        <begin position="21"/>
        <end position="281"/>
    </location>
</feature>
<dbReference type="InterPro" id="IPR000438">
    <property type="entry name" value="Acetyl_CoA_COase_Trfase_b_su"/>
</dbReference>
<dbReference type="Gene3D" id="3.90.226.10">
    <property type="entry name" value="2-enoyl-CoA Hydratase, Chain A, domain 1"/>
    <property type="match status" value="2"/>
</dbReference>
<evidence type="ECO:0000256" key="11">
    <source>
        <dbReference type="ARBA" id="ARBA00022679"/>
    </source>
</evidence>
<comment type="similarity">
    <text evidence="5">In the N-terminal section; belongs to the AccD/PCCB family.</text>
</comment>
<accession>A0A5C4S6T6</accession>
<comment type="subcellular location">
    <subcellularLocation>
        <location evidence="2">Cytoplasm</location>
    </subcellularLocation>
</comment>
<comment type="catalytic activity">
    <reaction evidence="18">
        <text>N(6)-carboxybiotinyl-L-lysyl-[protein] + acetyl-CoA = N(6)-biotinyl-L-lysyl-[protein] + malonyl-CoA</text>
        <dbReference type="Rhea" id="RHEA:54728"/>
        <dbReference type="Rhea" id="RHEA-COMP:10505"/>
        <dbReference type="Rhea" id="RHEA-COMP:10506"/>
        <dbReference type="ChEBI" id="CHEBI:57288"/>
        <dbReference type="ChEBI" id="CHEBI:57384"/>
        <dbReference type="ChEBI" id="CHEBI:83144"/>
        <dbReference type="ChEBI" id="CHEBI:83145"/>
        <dbReference type="EC" id="2.1.3.15"/>
    </reaction>
</comment>
<dbReference type="InterPro" id="IPR011762">
    <property type="entry name" value="COA_CT_N"/>
</dbReference>
<dbReference type="EC" id="2.1.3.15" evidence="7"/>
<protein>
    <recommendedName>
        <fullName evidence="8">Acetyl-coenzyme A carboxylase carboxyl transferase subunits beta/alpha</fullName>
        <ecNumber evidence="7">2.1.3.15</ecNumber>
    </recommendedName>
</protein>
<dbReference type="AlphaFoldDB" id="A0A5C4S6T6"/>
<dbReference type="SUPFAM" id="SSF52096">
    <property type="entry name" value="ClpP/crotonase"/>
    <property type="match status" value="2"/>
</dbReference>
<evidence type="ECO:0000256" key="14">
    <source>
        <dbReference type="ARBA" id="ARBA00022840"/>
    </source>
</evidence>
<keyword evidence="22" id="KW-1185">Reference proteome</keyword>
<evidence type="ECO:0000313" key="21">
    <source>
        <dbReference type="EMBL" id="TNJ38451.1"/>
    </source>
</evidence>
<dbReference type="PANTHER" id="PTHR42853">
    <property type="entry name" value="ACETYL-COENZYME A CARBOXYLASE CARBOXYL TRANSFERASE SUBUNIT ALPHA"/>
    <property type="match status" value="1"/>
</dbReference>
<keyword evidence="14" id="KW-0067">ATP-binding</keyword>
<dbReference type="InterPro" id="IPR001095">
    <property type="entry name" value="Acetyl_CoA_COase_a_su"/>
</dbReference>
<reference evidence="21 22" key="1">
    <citation type="submission" date="2019-05" db="EMBL/GenBank/DDBJ databases">
        <title>Draft Whole-Genome sequence of the green sulfur bacterium Chlorobaculum thiosulfatiphilum DSM 249.</title>
        <authorList>
            <person name="Meyer T.E."/>
            <person name="Kyndt J.A."/>
        </authorList>
    </citation>
    <scope>NUCLEOTIDE SEQUENCE [LARGE SCALE GENOMIC DNA]</scope>
    <source>
        <strain evidence="21 22">DSM 249</strain>
    </source>
</reference>
<dbReference type="GO" id="GO:0005524">
    <property type="term" value="F:ATP binding"/>
    <property type="evidence" value="ECO:0007669"/>
    <property type="project" value="UniProtKB-KW"/>
</dbReference>
<feature type="domain" description="CoA carboxyltransferase N-terminal" evidence="19">
    <location>
        <begin position="339"/>
        <end position="598"/>
    </location>
</feature>
<evidence type="ECO:0000259" key="19">
    <source>
        <dbReference type="PROSITE" id="PS50980"/>
    </source>
</evidence>
<dbReference type="PANTHER" id="PTHR42853:SF3">
    <property type="entry name" value="ACETYL-COENZYME A CARBOXYLASE CARBOXYL TRANSFERASE SUBUNIT ALPHA, CHLOROPLASTIC"/>
    <property type="match status" value="1"/>
</dbReference>
<evidence type="ECO:0000256" key="1">
    <source>
        <dbReference type="ARBA" id="ARBA00001947"/>
    </source>
</evidence>
<dbReference type="GO" id="GO:0016743">
    <property type="term" value="F:carboxyl- or carbamoyltransferase activity"/>
    <property type="evidence" value="ECO:0007669"/>
    <property type="project" value="InterPro"/>
</dbReference>
<dbReference type="Pfam" id="PF01039">
    <property type="entry name" value="Carboxyl_trans"/>
    <property type="match status" value="1"/>
</dbReference>
<dbReference type="OrthoDB" id="9808023at2"/>
<comment type="subunit">
    <text evidence="6">Acetyl-CoA carboxylase is a heterotetramer composed of biotin carboxyl carrier protein (AccB), biotin carboxylase (AccC) and two subunits of ACCase subunit beta/alpha.</text>
</comment>
<dbReference type="PRINTS" id="PR01070">
    <property type="entry name" value="ACCCTRFRASEB"/>
</dbReference>
<dbReference type="PROSITE" id="PS50980">
    <property type="entry name" value="COA_CT_NTER"/>
    <property type="match status" value="1"/>
</dbReference>
<dbReference type="InterPro" id="IPR011763">
    <property type="entry name" value="COA_CT_C"/>
</dbReference>
<keyword evidence="10" id="KW-0444">Lipid biosynthesis</keyword>
<evidence type="ECO:0000256" key="10">
    <source>
        <dbReference type="ARBA" id="ARBA00022516"/>
    </source>
</evidence>
<dbReference type="InterPro" id="IPR034733">
    <property type="entry name" value="AcCoA_carboxyl_beta"/>
</dbReference>
<comment type="similarity">
    <text evidence="4">In the C-terminal section; belongs to the AccA family.</text>
</comment>
<keyword evidence="15" id="KW-0443">Lipid metabolism</keyword>
<evidence type="ECO:0000256" key="12">
    <source>
        <dbReference type="ARBA" id="ARBA00022741"/>
    </source>
</evidence>
<comment type="pathway">
    <text evidence="3">Lipid metabolism; malonyl-CoA biosynthesis; malonyl-CoA from acetyl-CoA: step 1/1.</text>
</comment>
<dbReference type="EMBL" id="VDCH01000019">
    <property type="protein sequence ID" value="TNJ38451.1"/>
    <property type="molecule type" value="Genomic_DNA"/>
</dbReference>
<evidence type="ECO:0000256" key="18">
    <source>
        <dbReference type="ARBA" id="ARBA00049152"/>
    </source>
</evidence>
<evidence type="ECO:0000259" key="20">
    <source>
        <dbReference type="PROSITE" id="PS50989"/>
    </source>
</evidence>
<evidence type="ECO:0000256" key="17">
    <source>
        <dbReference type="ARBA" id="ARBA00025280"/>
    </source>
</evidence>
<evidence type="ECO:0000256" key="6">
    <source>
        <dbReference type="ARBA" id="ARBA00011664"/>
    </source>
</evidence>
<evidence type="ECO:0000256" key="15">
    <source>
        <dbReference type="ARBA" id="ARBA00023098"/>
    </source>
</evidence>
<keyword evidence="12" id="KW-0547">Nucleotide-binding</keyword>
<evidence type="ECO:0000256" key="4">
    <source>
        <dbReference type="ARBA" id="ARBA00006276"/>
    </source>
</evidence>
<dbReference type="GO" id="GO:2001295">
    <property type="term" value="P:malonyl-CoA biosynthetic process"/>
    <property type="evidence" value="ECO:0007669"/>
    <property type="project" value="UniProtKB-UniPathway"/>
</dbReference>
<evidence type="ECO:0000256" key="7">
    <source>
        <dbReference type="ARBA" id="ARBA00011883"/>
    </source>
</evidence>
<keyword evidence="13" id="KW-0276">Fatty acid metabolism</keyword>
<evidence type="ECO:0000256" key="13">
    <source>
        <dbReference type="ARBA" id="ARBA00022832"/>
    </source>
</evidence>
<proteinExistence type="inferred from homology"/>